<evidence type="ECO:0000256" key="7">
    <source>
        <dbReference type="ARBA" id="ARBA00041803"/>
    </source>
</evidence>
<dbReference type="InterPro" id="IPR006224">
    <property type="entry name" value="PsdUridine_synth_RluA-like_CS"/>
</dbReference>
<evidence type="ECO:0000256" key="8">
    <source>
        <dbReference type="ARBA" id="ARBA00041975"/>
    </source>
</evidence>
<comment type="caution">
    <text evidence="11">The sequence shown here is derived from an EMBL/GenBank/DDBJ whole genome shotgun (WGS) entry which is preliminary data.</text>
</comment>
<dbReference type="GO" id="GO:0003723">
    <property type="term" value="F:RNA binding"/>
    <property type="evidence" value="ECO:0007669"/>
    <property type="project" value="InterPro"/>
</dbReference>
<feature type="domain" description="Pseudouridine synthase RsuA/RluA-like" evidence="10">
    <location>
        <begin position="14"/>
        <end position="173"/>
    </location>
</feature>
<dbReference type="InterPro" id="IPR020103">
    <property type="entry name" value="PsdUridine_synth_cat_dom_sf"/>
</dbReference>
<dbReference type="EMBL" id="JASJOS010000004">
    <property type="protein sequence ID" value="MDJ1481028.1"/>
    <property type="molecule type" value="Genomic_DNA"/>
</dbReference>
<dbReference type="Pfam" id="PF00849">
    <property type="entry name" value="PseudoU_synth_2"/>
    <property type="match status" value="1"/>
</dbReference>
<dbReference type="GO" id="GO:0008033">
    <property type="term" value="P:tRNA processing"/>
    <property type="evidence" value="ECO:0007669"/>
    <property type="project" value="UniProtKB-KW"/>
</dbReference>
<evidence type="ECO:0000259" key="10">
    <source>
        <dbReference type="Pfam" id="PF00849"/>
    </source>
</evidence>
<dbReference type="EC" id="5.4.99.26" evidence="5"/>
<dbReference type="Proteomes" id="UP001241110">
    <property type="component" value="Unassembled WGS sequence"/>
</dbReference>
<dbReference type="InterPro" id="IPR006145">
    <property type="entry name" value="PsdUridine_synth_RsuA/RluA"/>
</dbReference>
<evidence type="ECO:0000256" key="4">
    <source>
        <dbReference type="ARBA" id="ARBA00037670"/>
    </source>
</evidence>
<dbReference type="GO" id="GO:0000455">
    <property type="term" value="P:enzyme-directed rRNA pseudouridine synthesis"/>
    <property type="evidence" value="ECO:0007669"/>
    <property type="project" value="TreeGrafter"/>
</dbReference>
<evidence type="ECO:0000256" key="1">
    <source>
        <dbReference type="ARBA" id="ARBA00022694"/>
    </source>
</evidence>
<protein>
    <recommendedName>
        <fullName evidence="6">tRNA pseudouridine synthase C</fullName>
        <ecNumber evidence="5">5.4.99.26</ecNumber>
    </recommendedName>
    <alternativeName>
        <fullName evidence="8">tRNA pseudouridine(65) synthase</fullName>
    </alternativeName>
    <alternativeName>
        <fullName evidence="9">tRNA pseudouridylate synthase C</fullName>
    </alternativeName>
    <alternativeName>
        <fullName evidence="7">tRNA-uridine isomerase C</fullName>
    </alternativeName>
</protein>
<dbReference type="InterPro" id="IPR050188">
    <property type="entry name" value="RluA_PseudoU_synthase"/>
</dbReference>
<dbReference type="Gene3D" id="3.30.2350.10">
    <property type="entry name" value="Pseudouridine synthase"/>
    <property type="match status" value="1"/>
</dbReference>
<dbReference type="PANTHER" id="PTHR21600:SF56">
    <property type="entry name" value="TRNA PSEUDOURIDINE SYNTHASE C"/>
    <property type="match status" value="1"/>
</dbReference>
<proteinExistence type="predicted"/>
<dbReference type="RefSeq" id="WP_313978293.1">
    <property type="nucleotide sequence ID" value="NZ_JASJOS010000004.1"/>
</dbReference>
<evidence type="ECO:0000256" key="6">
    <source>
        <dbReference type="ARBA" id="ARBA00040675"/>
    </source>
</evidence>
<keyword evidence="1" id="KW-0819">tRNA processing</keyword>
<dbReference type="PANTHER" id="PTHR21600">
    <property type="entry name" value="MITOCHONDRIAL RNA PSEUDOURIDINE SYNTHASE"/>
    <property type="match status" value="1"/>
</dbReference>
<sequence>MADSLEILYQDEWLVAVNKPAGMLVHKSEMDKYELVNAQQVLRKQLKKRIYLLHRLDKPTSGVLLFALNRDTAREMSKAIEDKQTIKTYLVVVRGYTAEEEVIDYPLTKMWDKMTDQQAVKDAPAQSAITEYKRLATVELPFQVAKHPTTRYSLIQVRPLTGRNRQIRRHMKHIFHHVVGDTTHGDGKHNVFFRQQFDCHRLLLHAVKMEFIHPVTGQSLAITAPLDASFSDVVAKLGWKAALENILPE</sequence>
<accession>A0AAE3QQS9</accession>
<dbReference type="SUPFAM" id="SSF55120">
    <property type="entry name" value="Pseudouridine synthase"/>
    <property type="match status" value="1"/>
</dbReference>
<comment type="catalytic activity">
    <reaction evidence="3">
        <text>uridine(65) in tRNA = pseudouridine(65) in tRNA</text>
        <dbReference type="Rhea" id="RHEA:42536"/>
        <dbReference type="Rhea" id="RHEA-COMP:10103"/>
        <dbReference type="Rhea" id="RHEA-COMP:10104"/>
        <dbReference type="ChEBI" id="CHEBI:65314"/>
        <dbReference type="ChEBI" id="CHEBI:65315"/>
        <dbReference type="EC" id="5.4.99.26"/>
    </reaction>
</comment>
<evidence type="ECO:0000256" key="2">
    <source>
        <dbReference type="ARBA" id="ARBA00023235"/>
    </source>
</evidence>
<evidence type="ECO:0000313" key="12">
    <source>
        <dbReference type="Proteomes" id="UP001241110"/>
    </source>
</evidence>
<comment type="function">
    <text evidence="4">Responsible for synthesis of pseudouridine from uracil-65 in transfer RNAs.</text>
</comment>
<reference evidence="11" key="1">
    <citation type="submission" date="2023-05" db="EMBL/GenBank/DDBJ databases">
        <authorList>
            <person name="Zhang X."/>
        </authorList>
    </citation>
    <scope>NUCLEOTIDE SEQUENCE</scope>
    <source>
        <strain evidence="11">YF14B1</strain>
    </source>
</reference>
<dbReference type="PROSITE" id="PS01129">
    <property type="entry name" value="PSI_RLU"/>
    <property type="match status" value="1"/>
</dbReference>
<evidence type="ECO:0000256" key="3">
    <source>
        <dbReference type="ARBA" id="ARBA00036607"/>
    </source>
</evidence>
<dbReference type="GO" id="GO:0160149">
    <property type="term" value="F:tRNA pseudouridine(65) synthase activity"/>
    <property type="evidence" value="ECO:0007669"/>
    <property type="project" value="UniProtKB-EC"/>
</dbReference>
<evidence type="ECO:0000256" key="9">
    <source>
        <dbReference type="ARBA" id="ARBA00043049"/>
    </source>
</evidence>
<gene>
    <name evidence="11" type="ORF">QNI16_11085</name>
</gene>
<dbReference type="AlphaFoldDB" id="A0AAE3QQS9"/>
<evidence type="ECO:0000313" key="11">
    <source>
        <dbReference type="EMBL" id="MDJ1481028.1"/>
    </source>
</evidence>
<name>A0AAE3QQS9_9BACT</name>
<organism evidence="11 12">
    <name type="scientific">Xanthocytophaga flava</name>
    <dbReference type="NCBI Taxonomy" id="3048013"/>
    <lineage>
        <taxon>Bacteria</taxon>
        <taxon>Pseudomonadati</taxon>
        <taxon>Bacteroidota</taxon>
        <taxon>Cytophagia</taxon>
        <taxon>Cytophagales</taxon>
        <taxon>Rhodocytophagaceae</taxon>
        <taxon>Xanthocytophaga</taxon>
    </lineage>
</organism>
<evidence type="ECO:0000256" key="5">
    <source>
        <dbReference type="ARBA" id="ARBA00038943"/>
    </source>
</evidence>
<keyword evidence="2" id="KW-0413">Isomerase</keyword>